<dbReference type="InterPro" id="IPR007750">
    <property type="entry name" value="DUF674"/>
</dbReference>
<reference evidence="1 2" key="1">
    <citation type="submission" date="2022-03" db="EMBL/GenBank/DDBJ databases">
        <authorList>
            <person name="Macdonald S."/>
            <person name="Ahmed S."/>
            <person name="Newling K."/>
        </authorList>
    </citation>
    <scope>NUCLEOTIDE SEQUENCE [LARGE SCALE GENOMIC DNA]</scope>
</reference>
<dbReference type="EMBL" id="CAKOAT010064378">
    <property type="protein sequence ID" value="CAH8306371.1"/>
    <property type="molecule type" value="Genomic_DNA"/>
</dbReference>
<organism evidence="1 2">
    <name type="scientific">Eruca vesicaria subsp. sativa</name>
    <name type="common">Garden rocket</name>
    <name type="synonym">Eruca sativa</name>
    <dbReference type="NCBI Taxonomy" id="29727"/>
    <lineage>
        <taxon>Eukaryota</taxon>
        <taxon>Viridiplantae</taxon>
        <taxon>Streptophyta</taxon>
        <taxon>Embryophyta</taxon>
        <taxon>Tracheophyta</taxon>
        <taxon>Spermatophyta</taxon>
        <taxon>Magnoliopsida</taxon>
        <taxon>eudicotyledons</taxon>
        <taxon>Gunneridae</taxon>
        <taxon>Pentapetalae</taxon>
        <taxon>rosids</taxon>
        <taxon>malvids</taxon>
        <taxon>Brassicales</taxon>
        <taxon>Brassicaceae</taxon>
        <taxon>Brassiceae</taxon>
        <taxon>Eruca</taxon>
    </lineage>
</organism>
<accession>A0ABC8IYT4</accession>
<dbReference type="AlphaFoldDB" id="A0ABC8IYT4"/>
<evidence type="ECO:0000313" key="1">
    <source>
        <dbReference type="EMBL" id="CAH8306371.1"/>
    </source>
</evidence>
<dbReference type="PANTHER" id="PTHR33103">
    <property type="entry name" value="OS01G0153900 PROTEIN"/>
    <property type="match status" value="1"/>
</dbReference>
<dbReference type="Pfam" id="PF05056">
    <property type="entry name" value="DUF674"/>
    <property type="match status" value="1"/>
</dbReference>
<sequence>MAESSEKTKLSLRLLIDEEKNKVVLAEAGKDFVDVLFSFLTLPMGTIVRLLEKHRTSPQVVVGCFNNLYKSVSDMGLENFQTEACKQILLFPRSVNHEKYMKIKLRVDDTEAIKYFVCGGFGYSQCHENLYSISNTEECECRGIPNSKIVRGLLSREIQVDKERISRNDNGVFVRCDASLFIITDDLKVASSSMDYVLNTLRGIGYPNANKLGEILLDVGFSEVLNLLECLFTSDCPLTDTFLRKQSSLRMTRSLKPVSPTVHESGAGPDQTITLKVFVRKLNRKVLCVECGSDFVDLLFTFLALPLETVWEISGEDITLGCIDNLFRSFRGLNEENDESSSKVIQKFQRFMRLIFTIGRYLSE</sequence>
<dbReference type="Proteomes" id="UP001642260">
    <property type="component" value="Unassembled WGS sequence"/>
</dbReference>
<comment type="caution">
    <text evidence="1">The sequence shown here is derived from an EMBL/GenBank/DDBJ whole genome shotgun (WGS) entry which is preliminary data.</text>
</comment>
<dbReference type="PANTHER" id="PTHR33103:SF115">
    <property type="entry name" value="DUF674 FAMILY PROTEIN"/>
    <property type="match status" value="1"/>
</dbReference>
<gene>
    <name evidence="1" type="ORF">ERUC_LOCUS4498</name>
</gene>
<keyword evidence="2" id="KW-1185">Reference proteome</keyword>
<proteinExistence type="predicted"/>
<protein>
    <submittedName>
        <fullName evidence="1">Uncharacterized protein</fullName>
    </submittedName>
</protein>
<name>A0ABC8IYT4_ERUVS</name>
<evidence type="ECO:0000313" key="2">
    <source>
        <dbReference type="Proteomes" id="UP001642260"/>
    </source>
</evidence>